<keyword evidence="3 9" id="KW-0812">Transmembrane</keyword>
<dbReference type="OrthoDB" id="261831at2759"/>
<evidence type="ECO:0000256" key="8">
    <source>
        <dbReference type="ARBA" id="ARBA00046280"/>
    </source>
</evidence>
<evidence type="ECO:0000313" key="11">
    <source>
        <dbReference type="EMBL" id="ADD38105.1"/>
    </source>
</evidence>
<dbReference type="CDD" id="cd15853">
    <property type="entry name" value="SNARE_Bet1"/>
    <property type="match status" value="1"/>
</dbReference>
<dbReference type="GO" id="GO:0015031">
    <property type="term" value="P:protein transport"/>
    <property type="evidence" value="ECO:0007669"/>
    <property type="project" value="UniProtKB-KW"/>
</dbReference>
<proteinExistence type="evidence at transcript level"/>
<dbReference type="InterPro" id="IPR039899">
    <property type="entry name" value="BET1_SNARE"/>
</dbReference>
<keyword evidence="7 9" id="KW-0472">Membrane</keyword>
<evidence type="ECO:0000256" key="6">
    <source>
        <dbReference type="ARBA" id="ARBA00023034"/>
    </source>
</evidence>
<reference evidence="11" key="1">
    <citation type="submission" date="2010-03" db="EMBL/GenBank/DDBJ databases">
        <title>Atlantic Lepeophtheirus salmonis ESTs and full-length cDNAs.</title>
        <authorList>
            <person name="Yasuike M."/>
            <person name="von Schalburg K."/>
            <person name="Cooper G."/>
            <person name="Leong J."/>
            <person name="Nilsen F."/>
            <person name="Jones S.R.M."/>
            <person name="Koop B.F."/>
        </authorList>
    </citation>
    <scope>NUCLEOTIDE SEQUENCE</scope>
    <source>
        <strain evidence="11">Atlantic form</strain>
        <tissue evidence="11">Mixed tissue</tissue>
    </source>
</reference>
<evidence type="ECO:0000256" key="4">
    <source>
        <dbReference type="ARBA" id="ARBA00022927"/>
    </source>
</evidence>
<protein>
    <submittedName>
        <fullName evidence="11">BET1-like protein</fullName>
    </submittedName>
</protein>
<dbReference type="EMBL" id="BT121175">
    <property type="protein sequence ID" value="ADD38105.1"/>
    <property type="molecule type" value="mRNA"/>
</dbReference>
<evidence type="ECO:0000256" key="9">
    <source>
        <dbReference type="SAM" id="Phobius"/>
    </source>
</evidence>
<keyword evidence="4" id="KW-0653">Protein transport</keyword>
<evidence type="ECO:0000256" key="5">
    <source>
        <dbReference type="ARBA" id="ARBA00022989"/>
    </source>
</evidence>
<dbReference type="GO" id="GO:0000139">
    <property type="term" value="C:Golgi membrane"/>
    <property type="evidence" value="ECO:0007669"/>
    <property type="project" value="UniProtKB-SubCell"/>
</dbReference>
<keyword evidence="5 9" id="KW-1133">Transmembrane helix</keyword>
<evidence type="ECO:0000256" key="3">
    <source>
        <dbReference type="ARBA" id="ARBA00022692"/>
    </source>
</evidence>
<dbReference type="PANTHER" id="PTHR12791">
    <property type="entry name" value="GOLGI SNARE BET1-RELATED"/>
    <property type="match status" value="1"/>
</dbReference>
<feature type="transmembrane region" description="Helical" evidence="9">
    <location>
        <begin position="81"/>
        <end position="100"/>
    </location>
</feature>
<evidence type="ECO:0000256" key="2">
    <source>
        <dbReference type="ARBA" id="ARBA00022448"/>
    </source>
</evidence>
<evidence type="ECO:0000256" key="1">
    <source>
        <dbReference type="ARBA" id="ARBA00004394"/>
    </source>
</evidence>
<evidence type="ECO:0000256" key="7">
    <source>
        <dbReference type="ARBA" id="ARBA00023136"/>
    </source>
</evidence>
<keyword evidence="6" id="KW-0333">Golgi apparatus</keyword>
<dbReference type="SUPFAM" id="SSF58038">
    <property type="entry name" value="SNARE fusion complex"/>
    <property type="match status" value="1"/>
</dbReference>
<sequence>MPQNRGKQDILDAQNREYHDRLASKASFLKSVALDLESETKDHHRLLDGLDHDFDDAGNLMNRTLNRIHLYLGSNRGSRKVMLYVAFGTCFGIAFLYLIFRKLTN</sequence>
<dbReference type="PROSITE" id="PS50192">
    <property type="entry name" value="T_SNARE"/>
    <property type="match status" value="1"/>
</dbReference>
<dbReference type="OMA" id="MMESANS"/>
<gene>
    <name evidence="11" type="primary">BET1L</name>
</gene>
<comment type="subcellular location">
    <subcellularLocation>
        <location evidence="8">Endomembrane system</location>
        <topology evidence="8">Single-pass type IV membrane protein</topology>
    </subcellularLocation>
    <subcellularLocation>
        <location evidence="1">Golgi apparatus membrane</location>
    </subcellularLocation>
</comment>
<feature type="domain" description="T-SNARE coiled-coil homology" evidence="10">
    <location>
        <begin position="9"/>
        <end position="71"/>
    </location>
</feature>
<dbReference type="AlphaFoldDB" id="D3PHR9"/>
<accession>D3PHR9</accession>
<dbReference type="InterPro" id="IPR000727">
    <property type="entry name" value="T_SNARE_dom"/>
</dbReference>
<name>D3PHR9_LEPSM</name>
<organism evidence="11">
    <name type="scientific">Lepeophtheirus salmonis</name>
    <name type="common">Salmon louse</name>
    <name type="synonym">Caligus salmonis</name>
    <dbReference type="NCBI Taxonomy" id="72036"/>
    <lineage>
        <taxon>Eukaryota</taxon>
        <taxon>Metazoa</taxon>
        <taxon>Ecdysozoa</taxon>
        <taxon>Arthropoda</taxon>
        <taxon>Crustacea</taxon>
        <taxon>Multicrustacea</taxon>
        <taxon>Hexanauplia</taxon>
        <taxon>Copepoda</taxon>
        <taxon>Siphonostomatoida</taxon>
        <taxon>Caligidae</taxon>
        <taxon>Lepeophtheirus</taxon>
    </lineage>
</organism>
<dbReference type="Gene3D" id="1.20.5.110">
    <property type="match status" value="1"/>
</dbReference>
<keyword evidence="2" id="KW-0813">Transport</keyword>
<evidence type="ECO:0000259" key="10">
    <source>
        <dbReference type="PROSITE" id="PS50192"/>
    </source>
</evidence>